<name>A0A1I5I870_9BACT</name>
<reference evidence="2" key="1">
    <citation type="submission" date="2016-10" db="EMBL/GenBank/DDBJ databases">
        <authorList>
            <person name="Varghese N."/>
            <person name="Submissions S."/>
        </authorList>
    </citation>
    <scope>NUCLEOTIDE SEQUENCE [LARGE SCALE GENOMIC DNA]</scope>
    <source>
        <strain evidence="2">DSM 15282</strain>
    </source>
</reference>
<keyword evidence="2" id="KW-1185">Reference proteome</keyword>
<gene>
    <name evidence="1" type="ORF">SAMN04488519_108120</name>
</gene>
<proteinExistence type="predicted"/>
<evidence type="ECO:0008006" key="3">
    <source>
        <dbReference type="Google" id="ProtNLM"/>
    </source>
</evidence>
<organism evidence="1 2">
    <name type="scientific">Algoriphagus ornithinivorans</name>
    <dbReference type="NCBI Taxonomy" id="226506"/>
    <lineage>
        <taxon>Bacteria</taxon>
        <taxon>Pseudomonadati</taxon>
        <taxon>Bacteroidota</taxon>
        <taxon>Cytophagia</taxon>
        <taxon>Cytophagales</taxon>
        <taxon>Cyclobacteriaceae</taxon>
        <taxon>Algoriphagus</taxon>
    </lineage>
</organism>
<dbReference type="STRING" id="226506.SAMN04488519_108120"/>
<evidence type="ECO:0000313" key="1">
    <source>
        <dbReference type="EMBL" id="SFO56306.1"/>
    </source>
</evidence>
<dbReference type="Proteomes" id="UP000199564">
    <property type="component" value="Unassembled WGS sequence"/>
</dbReference>
<dbReference type="AlphaFoldDB" id="A0A1I5I870"/>
<sequence length="137" mass="15924">MKTRFFLLILLISSTALIQKAERDPRLVGKWTILFSKDGNGDIIKDEFYGKSYVETFTKDGKWIIDPQFFRDDAKRLGINAPIDYSAIPTFQWKTKDDQILEMNTSEGSQTIRYGFLGDTLIFGYPNAHTRYLLKRK</sequence>
<dbReference type="EMBL" id="FOVW01000008">
    <property type="protein sequence ID" value="SFO56306.1"/>
    <property type="molecule type" value="Genomic_DNA"/>
</dbReference>
<protein>
    <recommendedName>
        <fullName evidence="3">Extracellular endo-alpha-(1-&gt;5)-L-arabinanase C-terminal domain-containing protein</fullName>
    </recommendedName>
</protein>
<evidence type="ECO:0000313" key="2">
    <source>
        <dbReference type="Proteomes" id="UP000199564"/>
    </source>
</evidence>
<dbReference type="RefSeq" id="WP_091654874.1">
    <property type="nucleotide sequence ID" value="NZ_FOVW01000008.1"/>
</dbReference>
<accession>A0A1I5I870</accession>